<dbReference type="SUPFAM" id="SSF55920">
    <property type="entry name" value="Creatinase/aminopeptidase"/>
    <property type="match status" value="1"/>
</dbReference>
<keyword evidence="2" id="KW-0645">Protease</keyword>
<dbReference type="Pfam" id="PF00557">
    <property type="entry name" value="Peptidase_M24"/>
    <property type="match status" value="1"/>
</dbReference>
<keyword evidence="3" id="KW-1185">Reference proteome</keyword>
<organism evidence="2 3">
    <name type="scientific">Sphingobium psychrophilum</name>
    <dbReference type="NCBI Taxonomy" id="2728834"/>
    <lineage>
        <taxon>Bacteria</taxon>
        <taxon>Pseudomonadati</taxon>
        <taxon>Pseudomonadota</taxon>
        <taxon>Alphaproteobacteria</taxon>
        <taxon>Sphingomonadales</taxon>
        <taxon>Sphingomonadaceae</taxon>
        <taxon>Sphingobium</taxon>
    </lineage>
</organism>
<dbReference type="InterPro" id="IPR000994">
    <property type="entry name" value="Pept_M24"/>
</dbReference>
<protein>
    <submittedName>
        <fullName evidence="2">Aminopeptidase P family protein</fullName>
    </submittedName>
</protein>
<gene>
    <name evidence="2" type="ORF">HHL08_19245</name>
</gene>
<dbReference type="InterPro" id="IPR050659">
    <property type="entry name" value="Peptidase_M24B"/>
</dbReference>
<keyword evidence="2" id="KW-0031">Aminopeptidase</keyword>
<accession>A0A7X9ZTK2</accession>
<dbReference type="CDD" id="cd01066">
    <property type="entry name" value="APP_MetAP"/>
    <property type="match status" value="1"/>
</dbReference>
<dbReference type="PANTHER" id="PTHR46112:SF2">
    <property type="entry name" value="XAA-PRO AMINOPEPTIDASE P-RELATED"/>
    <property type="match status" value="1"/>
</dbReference>
<proteinExistence type="predicted"/>
<dbReference type="PANTHER" id="PTHR46112">
    <property type="entry name" value="AMINOPEPTIDASE"/>
    <property type="match status" value="1"/>
</dbReference>
<name>A0A7X9ZTK2_9SPHN</name>
<dbReference type="SUPFAM" id="SSF53092">
    <property type="entry name" value="Creatinase/prolidase N-terminal domain"/>
    <property type="match status" value="1"/>
</dbReference>
<keyword evidence="2" id="KW-0378">Hydrolase</keyword>
<dbReference type="InterPro" id="IPR036005">
    <property type="entry name" value="Creatinase/aminopeptidase-like"/>
</dbReference>
<evidence type="ECO:0000313" key="2">
    <source>
        <dbReference type="EMBL" id="NML12250.1"/>
    </source>
</evidence>
<evidence type="ECO:0000259" key="1">
    <source>
        <dbReference type="Pfam" id="PF00557"/>
    </source>
</evidence>
<dbReference type="InterPro" id="IPR029149">
    <property type="entry name" value="Creatin/AminoP/Spt16_N"/>
</dbReference>
<dbReference type="Gene3D" id="3.40.350.10">
    <property type="entry name" value="Creatinase/prolidase N-terminal domain"/>
    <property type="match status" value="1"/>
</dbReference>
<dbReference type="Gene3D" id="3.90.230.10">
    <property type="entry name" value="Creatinase/methionine aminopeptidase superfamily"/>
    <property type="match status" value="1"/>
</dbReference>
<dbReference type="AlphaFoldDB" id="A0A7X9ZTK2"/>
<feature type="domain" description="Peptidase M24" evidence="1">
    <location>
        <begin position="217"/>
        <end position="414"/>
    </location>
</feature>
<reference evidence="2 3" key="1">
    <citation type="submission" date="2020-04" db="EMBL/GenBank/DDBJ databases">
        <title>Sphingobium sp. AR-3-1 isolated from Arctic soil.</title>
        <authorList>
            <person name="Dahal R.H."/>
            <person name="Chaudhary D.K."/>
        </authorList>
    </citation>
    <scope>NUCLEOTIDE SEQUENCE [LARGE SCALE GENOMIC DNA]</scope>
    <source>
        <strain evidence="2 3">AR-3-1</strain>
    </source>
</reference>
<sequence>MLLNRERANAVMDRHGLDGLVAAFKENIYYLSDYWGSMFLMSRNYTLYAFLPRDESKPAALIMPGTGVYHLEHVPTWMPNVSTYITRIKPGQPMPPRDFEFTTEEIDESGGDQVVTEASAKGQALTPYPTREGAEMAPRDRQLLARYAMHSDNPAISSTRALKAAIETAGLSRGKIGFDDPRVLGWLNEVGLPDLTGCDALNIFKEIRMVKSPAEIELLRIAARMSETAINAVIDQIHVGMPLDDIGRIHAQSMLDQGGQSEWIIANIRGLATGVVEANEIMKLDSVGSYKQYRGDVGRTVICGEPTREMLDRNVAVTRALHIAYENIRPGKTFKEIVDLTLKAVHDEGFPGFVIAGPHSVGLEHTDHPVSVGAQMPGHHPLVFEENMVFTLDMPYHEFGWGTSHVEDMMLVTKHGCEALSSMDTSLRVRPIA</sequence>
<dbReference type="EMBL" id="JABBFV010000018">
    <property type="protein sequence ID" value="NML12250.1"/>
    <property type="molecule type" value="Genomic_DNA"/>
</dbReference>
<dbReference type="GO" id="GO:0004177">
    <property type="term" value="F:aminopeptidase activity"/>
    <property type="evidence" value="ECO:0007669"/>
    <property type="project" value="UniProtKB-KW"/>
</dbReference>
<comment type="caution">
    <text evidence="2">The sequence shown here is derived from an EMBL/GenBank/DDBJ whole genome shotgun (WGS) entry which is preliminary data.</text>
</comment>
<dbReference type="Proteomes" id="UP000519023">
    <property type="component" value="Unassembled WGS sequence"/>
</dbReference>
<evidence type="ECO:0000313" key="3">
    <source>
        <dbReference type="Proteomes" id="UP000519023"/>
    </source>
</evidence>
<dbReference type="RefSeq" id="WP_169574653.1">
    <property type="nucleotide sequence ID" value="NZ_JABBFV010000018.1"/>
</dbReference>